<keyword evidence="2" id="KW-1185">Reference proteome</keyword>
<evidence type="ECO:0000313" key="1">
    <source>
        <dbReference type="EMBL" id="RTR25421.1"/>
    </source>
</evidence>
<dbReference type="Proteomes" id="UP000277766">
    <property type="component" value="Unassembled WGS sequence"/>
</dbReference>
<protein>
    <submittedName>
        <fullName evidence="1">Uncharacterized protein</fullName>
    </submittedName>
</protein>
<accession>A0A431VQK9</accession>
<evidence type="ECO:0000313" key="2">
    <source>
        <dbReference type="Proteomes" id="UP000277766"/>
    </source>
</evidence>
<proteinExistence type="predicted"/>
<dbReference type="EMBL" id="RXPE01000028">
    <property type="protein sequence ID" value="RTR25421.1"/>
    <property type="molecule type" value="Genomic_DNA"/>
</dbReference>
<organism evidence="1 2">
    <name type="scientific">Deinococcus radiophilus</name>
    <dbReference type="NCBI Taxonomy" id="32062"/>
    <lineage>
        <taxon>Bacteria</taxon>
        <taxon>Thermotogati</taxon>
        <taxon>Deinococcota</taxon>
        <taxon>Deinococci</taxon>
        <taxon>Deinococcales</taxon>
        <taxon>Deinococcaceae</taxon>
        <taxon>Deinococcus</taxon>
    </lineage>
</organism>
<sequence>MPQVPQPSELRGDVRLLTLEMKEGGPTFSTAAWNRGEQPVHLLLSSDATLGEDTAPTPAATGKVSAAGQLSLKLPAEVAAAKLSPIDTEFTAGLEENLNAECTGDIKSSAAANSAGGLLTVGGGGVLLASPQPVFSVKDTNFNASGQAGTVLYVDKATTVEGTLICTLPVDDENSDTAKATLNMDLNLKAGWNSVVLSGSAKATQTGETAGQAEVTVTLASKELPKQWMAIYPENLGLGESESLSLGSLLR</sequence>
<dbReference type="OrthoDB" id="70842at2"/>
<name>A0A431VQK9_9DEIO</name>
<comment type="caution">
    <text evidence="1">The sequence shown here is derived from an EMBL/GenBank/DDBJ whole genome shotgun (WGS) entry which is preliminary data.</text>
</comment>
<reference evidence="1 2" key="1">
    <citation type="submission" date="2018-12" db="EMBL/GenBank/DDBJ databases">
        <title>Deinococcus radiophilus ATCC 27603 genome sequencing and assembly.</title>
        <authorList>
            <person name="Maclea K.S."/>
            <person name="Maynard C.R."/>
        </authorList>
    </citation>
    <scope>NUCLEOTIDE SEQUENCE [LARGE SCALE GENOMIC DNA]</scope>
    <source>
        <strain evidence="1 2">ATCC 27603</strain>
    </source>
</reference>
<dbReference type="RefSeq" id="WP_126352825.1">
    <property type="nucleotide sequence ID" value="NZ_CP086380.1"/>
</dbReference>
<dbReference type="AlphaFoldDB" id="A0A431VQK9"/>
<gene>
    <name evidence="1" type="ORF">EJ104_11055</name>
</gene>